<sequence>MIKKQLLWLVVCLLLIGCNKETANELSLDTVVQAFSSNNVQLEKAEYDGDYFRLHRQTPSKYVLNGNVLFIYTFATPEDAQQGLNDFFTQTEQLNIVIPKIFQARNALLFYLTSEPRTDPFLQRDLDILAVVTSLNEDIQG</sequence>
<name>A0ABY4WKD5_9BACL</name>
<dbReference type="EMBL" id="CP098755">
    <property type="protein sequence ID" value="USG66325.1"/>
    <property type="molecule type" value="Genomic_DNA"/>
</dbReference>
<feature type="signal peptide" evidence="1">
    <location>
        <begin position="1"/>
        <end position="23"/>
    </location>
</feature>
<protein>
    <recommendedName>
        <fullName evidence="4">Lipoprotein</fullName>
    </recommendedName>
</protein>
<keyword evidence="1" id="KW-0732">Signal</keyword>
<evidence type="ECO:0008006" key="4">
    <source>
        <dbReference type="Google" id="ProtNLM"/>
    </source>
</evidence>
<evidence type="ECO:0000313" key="3">
    <source>
        <dbReference type="Proteomes" id="UP001056500"/>
    </source>
</evidence>
<keyword evidence="3" id="KW-1185">Reference proteome</keyword>
<accession>A0ABY4WKD5</accession>
<evidence type="ECO:0000313" key="2">
    <source>
        <dbReference type="EMBL" id="USG66325.1"/>
    </source>
</evidence>
<gene>
    <name evidence="2" type="ORF">NDK47_03055</name>
</gene>
<dbReference type="Proteomes" id="UP001056500">
    <property type="component" value="Chromosome"/>
</dbReference>
<organism evidence="2 3">
    <name type="scientific">Brevibacillus ruminantium</name>
    <dbReference type="NCBI Taxonomy" id="2950604"/>
    <lineage>
        <taxon>Bacteria</taxon>
        <taxon>Bacillati</taxon>
        <taxon>Bacillota</taxon>
        <taxon>Bacilli</taxon>
        <taxon>Bacillales</taxon>
        <taxon>Paenibacillaceae</taxon>
        <taxon>Brevibacillus</taxon>
    </lineage>
</organism>
<dbReference type="RefSeq" id="WP_251873465.1">
    <property type="nucleotide sequence ID" value="NZ_CP098755.1"/>
</dbReference>
<dbReference type="PROSITE" id="PS51257">
    <property type="entry name" value="PROKAR_LIPOPROTEIN"/>
    <property type="match status" value="1"/>
</dbReference>
<reference evidence="2" key="1">
    <citation type="submission" date="2022-06" db="EMBL/GenBank/DDBJ databases">
        <title>Genome sequencing of Brevibacillus sp. BB3-R1.</title>
        <authorList>
            <person name="Heo J."/>
            <person name="Lee D."/>
            <person name="Won M."/>
            <person name="Han B.-H."/>
            <person name="Hong S.-B."/>
            <person name="Kwon S.-W."/>
        </authorList>
    </citation>
    <scope>NUCLEOTIDE SEQUENCE</scope>
    <source>
        <strain evidence="2">BB3-R1</strain>
    </source>
</reference>
<evidence type="ECO:0000256" key="1">
    <source>
        <dbReference type="SAM" id="SignalP"/>
    </source>
</evidence>
<proteinExistence type="predicted"/>
<feature type="chain" id="PRO_5045582731" description="Lipoprotein" evidence="1">
    <location>
        <begin position="24"/>
        <end position="141"/>
    </location>
</feature>